<evidence type="ECO:0000256" key="3">
    <source>
        <dbReference type="ARBA" id="ARBA00023157"/>
    </source>
</evidence>
<dbReference type="PROSITE" id="PS50853">
    <property type="entry name" value="FN3"/>
    <property type="match status" value="2"/>
</dbReference>
<feature type="domain" description="Ig-like" evidence="7">
    <location>
        <begin position="93"/>
        <end position="182"/>
    </location>
</feature>
<dbReference type="PANTHER" id="PTHR47633">
    <property type="entry name" value="IMMUNOGLOBULIN"/>
    <property type="match status" value="1"/>
</dbReference>
<comment type="similarity">
    <text evidence="1">Belongs to the protein kinase superfamily. CAMK Ser/Thr protein kinase family.</text>
</comment>
<feature type="region of interest" description="Disordered" evidence="5">
    <location>
        <begin position="1009"/>
        <end position="1034"/>
    </location>
</feature>
<dbReference type="GO" id="GO:0004672">
    <property type="term" value="F:protein kinase activity"/>
    <property type="evidence" value="ECO:0007669"/>
    <property type="project" value="InterPro"/>
</dbReference>
<feature type="compositionally biased region" description="Basic and acidic residues" evidence="5">
    <location>
        <begin position="1020"/>
        <end position="1034"/>
    </location>
</feature>
<dbReference type="InterPro" id="IPR013783">
    <property type="entry name" value="Ig-like_fold"/>
</dbReference>
<feature type="domain" description="Protein kinase" evidence="6">
    <location>
        <begin position="1694"/>
        <end position="1947"/>
    </location>
</feature>
<comment type="caution">
    <text evidence="9">The sequence shown here is derived from an EMBL/GenBank/DDBJ whole genome shotgun (WGS) entry which is preliminary data.</text>
</comment>
<dbReference type="InterPro" id="IPR036179">
    <property type="entry name" value="Ig-like_dom_sf"/>
</dbReference>
<protein>
    <recommendedName>
        <fullName evidence="11">Immunoglobulin I-set domain protein</fullName>
    </recommendedName>
</protein>
<dbReference type="Pfam" id="PF07679">
    <property type="entry name" value="I-set"/>
    <property type="match status" value="5"/>
</dbReference>
<dbReference type="Gene3D" id="2.60.40.10">
    <property type="entry name" value="Immunoglobulins"/>
    <property type="match status" value="7"/>
</dbReference>
<feature type="region of interest" description="Disordered" evidence="5">
    <location>
        <begin position="1086"/>
        <end position="1138"/>
    </location>
</feature>
<dbReference type="InterPro" id="IPR036116">
    <property type="entry name" value="FN3_sf"/>
</dbReference>
<evidence type="ECO:0000313" key="9">
    <source>
        <dbReference type="EMBL" id="CAB3407314.1"/>
    </source>
</evidence>
<dbReference type="OrthoDB" id="2570713at2759"/>
<dbReference type="FunFam" id="2.60.40.10:FF:001369">
    <property type="entry name" value="Muscle M-line assembly protein unc-89"/>
    <property type="match status" value="1"/>
</dbReference>
<evidence type="ECO:0000259" key="7">
    <source>
        <dbReference type="PROSITE" id="PS50835"/>
    </source>
</evidence>
<keyword evidence="4" id="KW-0393">Immunoglobulin domain</keyword>
<dbReference type="InterPro" id="IPR013098">
    <property type="entry name" value="Ig_I-set"/>
</dbReference>
<feature type="domain" description="Ig-like" evidence="7">
    <location>
        <begin position="1"/>
        <end position="74"/>
    </location>
</feature>
<dbReference type="InterPro" id="IPR011009">
    <property type="entry name" value="Kinase-like_dom_sf"/>
</dbReference>
<dbReference type="Pfam" id="PF00069">
    <property type="entry name" value="Pkinase"/>
    <property type="match status" value="2"/>
</dbReference>
<evidence type="ECO:0000256" key="2">
    <source>
        <dbReference type="ARBA" id="ARBA00022737"/>
    </source>
</evidence>
<dbReference type="SUPFAM" id="SSF49265">
    <property type="entry name" value="Fibronectin type III"/>
    <property type="match status" value="2"/>
</dbReference>
<feature type="domain" description="Fibronectin type-III" evidence="8">
    <location>
        <begin position="1532"/>
        <end position="1630"/>
    </location>
</feature>
<dbReference type="SMART" id="SM00408">
    <property type="entry name" value="IGc2"/>
    <property type="match status" value="5"/>
</dbReference>
<evidence type="ECO:0000256" key="1">
    <source>
        <dbReference type="ARBA" id="ARBA00006692"/>
    </source>
</evidence>
<feature type="domain" description="Ig-like" evidence="7">
    <location>
        <begin position="1437"/>
        <end position="1513"/>
    </location>
</feature>
<dbReference type="EMBL" id="CADEPM010000006">
    <property type="protein sequence ID" value="CAB3407314.1"/>
    <property type="molecule type" value="Genomic_DNA"/>
</dbReference>
<feature type="domain" description="Protein kinase" evidence="6">
    <location>
        <begin position="535"/>
        <end position="816"/>
    </location>
</feature>
<feature type="region of interest" description="Disordered" evidence="5">
    <location>
        <begin position="1185"/>
        <end position="1223"/>
    </location>
</feature>
<organism evidence="9 10">
    <name type="scientific">Caenorhabditis bovis</name>
    <dbReference type="NCBI Taxonomy" id="2654633"/>
    <lineage>
        <taxon>Eukaryota</taxon>
        <taxon>Metazoa</taxon>
        <taxon>Ecdysozoa</taxon>
        <taxon>Nematoda</taxon>
        <taxon>Chromadorea</taxon>
        <taxon>Rhabditida</taxon>
        <taxon>Rhabditina</taxon>
        <taxon>Rhabditomorpha</taxon>
        <taxon>Rhabditoidea</taxon>
        <taxon>Rhabditidae</taxon>
        <taxon>Peloderinae</taxon>
        <taxon>Caenorhabditis</taxon>
    </lineage>
</organism>
<feature type="compositionally biased region" description="Polar residues" evidence="5">
    <location>
        <begin position="1194"/>
        <end position="1212"/>
    </location>
</feature>
<feature type="region of interest" description="Disordered" evidence="5">
    <location>
        <begin position="1261"/>
        <end position="1287"/>
    </location>
</feature>
<dbReference type="InterPro" id="IPR003599">
    <property type="entry name" value="Ig_sub"/>
</dbReference>
<evidence type="ECO:0000259" key="8">
    <source>
        <dbReference type="PROSITE" id="PS50853"/>
    </source>
</evidence>
<name>A0A8S1F151_9PELO</name>
<dbReference type="PROSITE" id="PS50835">
    <property type="entry name" value="IG_LIKE"/>
    <property type="match status" value="5"/>
</dbReference>
<evidence type="ECO:0000256" key="4">
    <source>
        <dbReference type="ARBA" id="ARBA00023319"/>
    </source>
</evidence>
<dbReference type="FunFam" id="2.60.40.10:FF:000080">
    <property type="entry name" value="Myosin light chain kinase, smooth muscle"/>
    <property type="match status" value="2"/>
</dbReference>
<feature type="domain" description="Fibronectin type-III" evidence="8">
    <location>
        <begin position="221"/>
        <end position="318"/>
    </location>
</feature>
<dbReference type="Gene3D" id="1.10.510.10">
    <property type="entry name" value="Transferase(Phosphotransferase) domain 1"/>
    <property type="match status" value="2"/>
</dbReference>
<dbReference type="Pfam" id="PF00041">
    <property type="entry name" value="fn3"/>
    <property type="match status" value="2"/>
</dbReference>
<evidence type="ECO:0000313" key="10">
    <source>
        <dbReference type="Proteomes" id="UP000494206"/>
    </source>
</evidence>
<dbReference type="Proteomes" id="UP000494206">
    <property type="component" value="Unassembled WGS sequence"/>
</dbReference>
<dbReference type="GO" id="GO:0005524">
    <property type="term" value="F:ATP binding"/>
    <property type="evidence" value="ECO:0007669"/>
    <property type="project" value="InterPro"/>
</dbReference>
<keyword evidence="2" id="KW-0677">Repeat</keyword>
<reference evidence="9 10" key="1">
    <citation type="submission" date="2020-04" db="EMBL/GenBank/DDBJ databases">
        <authorList>
            <person name="Laetsch R D."/>
            <person name="Stevens L."/>
            <person name="Kumar S."/>
            <person name="Blaxter L. M."/>
        </authorList>
    </citation>
    <scope>NUCLEOTIDE SEQUENCE [LARGE SCALE GENOMIC DNA]</scope>
</reference>
<dbReference type="InterPro" id="IPR000719">
    <property type="entry name" value="Prot_kinase_dom"/>
</dbReference>
<dbReference type="PANTHER" id="PTHR47633:SF3">
    <property type="entry name" value="STRIATED MUSCLE PREFERENTIALLY EXPRESSED PROTEIN KINASE"/>
    <property type="match status" value="1"/>
</dbReference>
<dbReference type="InterPro" id="IPR003961">
    <property type="entry name" value="FN3_dom"/>
</dbReference>
<dbReference type="PROSITE" id="PS50011">
    <property type="entry name" value="PROTEIN_KINASE_DOM"/>
    <property type="match status" value="2"/>
</dbReference>
<evidence type="ECO:0008006" key="11">
    <source>
        <dbReference type="Google" id="ProtNLM"/>
    </source>
</evidence>
<dbReference type="InterPro" id="IPR007110">
    <property type="entry name" value="Ig-like_dom"/>
</dbReference>
<keyword evidence="10" id="KW-1185">Reference proteome</keyword>
<proteinExistence type="inferred from homology"/>
<dbReference type="InterPro" id="IPR003598">
    <property type="entry name" value="Ig_sub2"/>
</dbReference>
<feature type="region of interest" description="Disordered" evidence="5">
    <location>
        <begin position="921"/>
        <end position="993"/>
    </location>
</feature>
<dbReference type="FunFam" id="2.60.40.10:FF:000107">
    <property type="entry name" value="Myosin, light chain kinase a"/>
    <property type="match status" value="1"/>
</dbReference>
<evidence type="ECO:0000259" key="6">
    <source>
        <dbReference type="PROSITE" id="PS50011"/>
    </source>
</evidence>
<sequence length="1993" mass="223214">MIVCATGWPTPSVKWFKDGEEIVGDGPDGKRVVFTDERGIHHLVIVNASVDDEGEYTLVATNKHGTAKTDGSLSVIRPRHVAADDRGGLPFPPGFVRQLKNKHVFNHMPTIFDCLVVGHPTTDVEWYHNGKKVVASGRVKIQSCAGGSHALIILDTTLDDAGEYVATAKNAHGVASSSAVLDVTKPFLDDVKFNGEIDVTPYLTEEYGFKKLNTASLPTPPDRGPFIKEVTGHYLTLSWIPTKRAPPRYPQVTYVIEIRELPEKEWTLLDYNIPEPVCKVRNLELGKSYQFRVRAENIYGISDPSPASPPSRLMAPPAPVFDKRTNKIIPLLDPYAERALDLKYGEQYACAPWFAPGVVEKRYCAENDTLTIVLNVSGFPDPDIQWKFRGWNIDTTSPTSKCKVYTYGGTETTLAITGFGKENVGQYQCFASNEYGEAQQNVMVELAERPNFIQTLANKTFSSAQPMRLDVRVEGQPFPELKWMKEWRPIVESSRIKFVQDGPYLCSLIINDPMWRDSGIYSCVAVNDAGQSTTSCTVTVEAEGDYNDVEIPRRRVAIESRRVRELYEISESDEKLAANGAPFHVIEKATRREFLAQLRPIDDSLTRHVDIHNSLDHPGVVQMHRVVRDEQLALVVFENANSTLDGLAHPGVTIASRADRETCVRVFVRQLLLALKHMHDMRIAHLDLRPEAILLQDDKLKLADFGQSRRLLRGLICGEIKGSPEFVSPEVVRSYPLTLATDMWSCGVLVYVLLTGFSPFHGDNDAETLANVDRCHYDDGPLRQFSCDAVDFVQKLLVETPAHRLTVDEALRHPWIDDETLKSAPLSADTLREFKYQHKWLERRVFVQQTPSEQILDAILGPVTERSKPTPAKGADGRRPAEIYDYLRIKPRPVAQVEEIRHPRKEHPPFIDEFGQVIDPRDFDLPYVEPPAGGRRRDGGAVPQPQAPPAHDGRRHEPARRTSERSERGDYEPRTLPAYNDPSRRPTSLDDQPYYIDEFGRPMMVASEKRKLVPQAKGETPSKSKKPMEAIDVEKMPAVPLRMIRGERREIEEEIANRILSDISEEGSIAGSLASLEDFEIPKDFQVEPASEPSTPTLTPEVTIREGPPPQHQQQHQKTTMIGDDRRPGQTIPAKVDYPDEMLAGLPDAERKILENAENDPTIPVGAPLFLEGLHGSELTIDTTTPSGLIKVTSPAQTLSPARSPRRSTPGTKSPVVLSPRQEHSMEVLIATKRGKPGFLPPGELAPDIDDEDAFMDERKKQLKPTDHDDDDGFKDEKDKLERDKNRRTVDLNSLDKYRPGNFYKDDLDGHHPGYDIDDSPWDSHYQIGPDTYLMAAKGAAFNSRVRNYRQELFGVGAPTVKQGFLGVRNRDITVRERRRYTDILREAAQNLEPKSNEHATSLEKAPSANAIDRIKADIEKVAPSATKKNADGTFAPIFTSRLRDVYLRKNQAAVFECSVAASPTPKIVWDFQGKLLESNERVRVEHEHNVARLVINNPAPYDLGEYVCVATNEFGVDKTCCRLISGETPARPGRPECALSSDTEMFVQWEAPEGPTYLEGITYRLECRNAGPDDAGAPWVTVSERIDDESVVIKHLSPLGIYQFRVIAQNGFGVGVPSLSSRIVQTHGKGAPKLQIDVLRSQIRLNVVSMPSNRLGGISEESEEEASDRTFDDAGVKTSLQLESSDPTSGGRFQIGSLKFKTRFGVIRDAVDASSEGGAHCAVKIRHPSSEAIGEYEALRDGQHENVQRLIAAHDSNNFLFLFCERLYEDVFSRFVFNDYYTEEQVALTIRQVASALHFLHFRGIAHLDVNPHNIMFQSKRSWIAKLIDFGSAQRMSSTPAVKPKEFDAKWAAPEFHVAETPVTVQSDVWGMGVVAFCLLAGFHPFTSEYDRDEAEIKHNVLNVKCDPNLIPVNASQECLSFATWALKKSPLRRMRTDEALSHKFLSSDPSMVRRRESIKYSASRLRKLAAMIRQPTSVRPISDELESKYGN</sequence>
<keyword evidence="3" id="KW-1015">Disulfide bond</keyword>
<feature type="domain" description="Ig-like" evidence="7">
    <location>
        <begin position="356"/>
        <end position="445"/>
    </location>
</feature>
<feature type="compositionally biased region" description="Basic and acidic residues" evidence="5">
    <location>
        <begin position="1275"/>
        <end position="1287"/>
    </location>
</feature>
<dbReference type="SUPFAM" id="SSF56112">
    <property type="entry name" value="Protein kinase-like (PK-like)"/>
    <property type="match status" value="2"/>
</dbReference>
<dbReference type="SUPFAM" id="SSF48726">
    <property type="entry name" value="Immunoglobulin"/>
    <property type="match status" value="5"/>
</dbReference>
<feature type="domain" description="Ig-like" evidence="7">
    <location>
        <begin position="450"/>
        <end position="539"/>
    </location>
</feature>
<dbReference type="SMART" id="SM00409">
    <property type="entry name" value="IG"/>
    <property type="match status" value="5"/>
</dbReference>
<feature type="compositionally biased region" description="Basic and acidic residues" evidence="5">
    <location>
        <begin position="951"/>
        <end position="973"/>
    </location>
</feature>
<dbReference type="SMART" id="SM00060">
    <property type="entry name" value="FN3"/>
    <property type="match status" value="2"/>
</dbReference>
<accession>A0A8S1F151</accession>
<evidence type="ECO:0000256" key="5">
    <source>
        <dbReference type="SAM" id="MobiDB-lite"/>
    </source>
</evidence>
<dbReference type="CDD" id="cd00063">
    <property type="entry name" value="FN3"/>
    <property type="match status" value="2"/>
</dbReference>
<gene>
    <name evidence="9" type="ORF">CBOVIS_LOCUS9262</name>
</gene>